<dbReference type="PANTHER" id="PTHR30487:SF0">
    <property type="entry name" value="PREPILIN LEADER PEPTIDASE_N-METHYLTRANSFERASE-RELATED"/>
    <property type="match status" value="1"/>
</dbReference>
<evidence type="ECO:0000256" key="1">
    <source>
        <dbReference type="ARBA" id="ARBA00005801"/>
    </source>
</evidence>
<dbReference type="InterPro" id="IPR050882">
    <property type="entry name" value="Prepilin_peptidase/N-MTase"/>
</dbReference>
<evidence type="ECO:0000313" key="5">
    <source>
        <dbReference type="Proteomes" id="UP000019109"/>
    </source>
</evidence>
<feature type="transmembrane region" description="Helical" evidence="2">
    <location>
        <begin position="16"/>
        <end position="32"/>
    </location>
</feature>
<feature type="transmembrane region" description="Helical" evidence="2">
    <location>
        <begin position="139"/>
        <end position="160"/>
    </location>
</feature>
<evidence type="ECO:0000313" key="4">
    <source>
        <dbReference type="EMBL" id="GAE90724.1"/>
    </source>
</evidence>
<dbReference type="InterPro" id="IPR000045">
    <property type="entry name" value="Prepilin_IV_endopep_pep"/>
</dbReference>
<feature type="transmembrane region" description="Helical" evidence="2">
    <location>
        <begin position="38"/>
        <end position="59"/>
    </location>
</feature>
<dbReference type="STRING" id="1294263.JCM21531_4359"/>
<feature type="transmembrane region" description="Helical" evidence="2">
    <location>
        <begin position="80"/>
        <end position="102"/>
    </location>
</feature>
<dbReference type="AlphaFoldDB" id="W4VD91"/>
<comment type="similarity">
    <text evidence="1">Belongs to the peptidase A24 family.</text>
</comment>
<keyword evidence="5" id="KW-1185">Reference proteome</keyword>
<proteinExistence type="inferred from homology"/>
<dbReference type="Gene3D" id="1.20.120.1220">
    <property type="match status" value="1"/>
</dbReference>
<dbReference type="EMBL" id="BAVR01000087">
    <property type="protein sequence ID" value="GAE90724.1"/>
    <property type="molecule type" value="Genomic_DNA"/>
</dbReference>
<dbReference type="PANTHER" id="PTHR30487">
    <property type="entry name" value="TYPE 4 PREPILIN-LIKE PROTEINS LEADER PEPTIDE-PROCESSING ENZYME"/>
    <property type="match status" value="1"/>
</dbReference>
<dbReference type="OrthoDB" id="5508079at2"/>
<dbReference type="RefSeq" id="WP_094184828.1">
    <property type="nucleotide sequence ID" value="NZ_BAVR01000087.1"/>
</dbReference>
<dbReference type="Proteomes" id="UP000019109">
    <property type="component" value="Unassembled WGS sequence"/>
</dbReference>
<reference evidence="4" key="1">
    <citation type="journal article" date="2014" name="Genome Announc.">
        <title>Draft Genome Sequence of Clostridium straminisolvens Strain JCM 21531T, Isolated from a Cellulose-Degrading Bacterial Community.</title>
        <authorList>
            <person name="Yuki M."/>
            <person name="Oshima K."/>
            <person name="Suda W."/>
            <person name="Sakamoto M."/>
            <person name="Kitamura K."/>
            <person name="Iida T."/>
            <person name="Hattori M."/>
            <person name="Ohkuma M."/>
        </authorList>
    </citation>
    <scope>NUCLEOTIDE SEQUENCE [LARGE SCALE GENOMIC DNA]</scope>
    <source>
        <strain evidence="4">JCM 21531</strain>
    </source>
</reference>
<dbReference type="GO" id="GO:0006465">
    <property type="term" value="P:signal peptide processing"/>
    <property type="evidence" value="ECO:0007669"/>
    <property type="project" value="TreeGrafter"/>
</dbReference>
<dbReference type="Pfam" id="PF01478">
    <property type="entry name" value="Peptidase_A24"/>
    <property type="match status" value="1"/>
</dbReference>
<evidence type="ECO:0000259" key="3">
    <source>
        <dbReference type="Pfam" id="PF01478"/>
    </source>
</evidence>
<protein>
    <submittedName>
        <fullName evidence="4">Prepilin peptidase CpaA</fullName>
    </submittedName>
</protein>
<accession>W4VD91</accession>
<keyword evidence="2" id="KW-0472">Membrane</keyword>
<feature type="domain" description="Prepilin type IV endopeptidase peptidase" evidence="3">
    <location>
        <begin position="2"/>
        <end position="97"/>
    </location>
</feature>
<evidence type="ECO:0000256" key="2">
    <source>
        <dbReference type="SAM" id="Phobius"/>
    </source>
</evidence>
<keyword evidence="2" id="KW-0812">Transmembrane</keyword>
<dbReference type="GO" id="GO:0004190">
    <property type="term" value="F:aspartic-type endopeptidase activity"/>
    <property type="evidence" value="ECO:0007669"/>
    <property type="project" value="InterPro"/>
</dbReference>
<sequence length="163" mass="18295">MVALVSDIRHYKIRNKLTFSFMIIGLATNLALERVSGLLNSLFGIIAPFLLLFILYALRMLGAGDVKLFSAIGAVLGFKAVLWIMAYSFLAGGVIALIILIINRNGKERLLHLFNYLKNVFFTFSIHPYTDFEDKDSKAVFRMAYAIASGVIIFFVEVMLSMK</sequence>
<name>W4VD91_9FIRM</name>
<gene>
    <name evidence="4" type="ORF">JCM21531_4359</name>
</gene>
<organism evidence="4 5">
    <name type="scientific">Acetivibrio straminisolvens JCM 21531</name>
    <dbReference type="NCBI Taxonomy" id="1294263"/>
    <lineage>
        <taxon>Bacteria</taxon>
        <taxon>Bacillati</taxon>
        <taxon>Bacillota</taxon>
        <taxon>Clostridia</taxon>
        <taxon>Eubacteriales</taxon>
        <taxon>Oscillospiraceae</taxon>
        <taxon>Acetivibrio</taxon>
    </lineage>
</organism>
<comment type="caution">
    <text evidence="4">The sequence shown here is derived from an EMBL/GenBank/DDBJ whole genome shotgun (WGS) entry which is preliminary data.</text>
</comment>
<keyword evidence="2" id="KW-1133">Transmembrane helix</keyword>
<dbReference type="GO" id="GO:0005886">
    <property type="term" value="C:plasma membrane"/>
    <property type="evidence" value="ECO:0007669"/>
    <property type="project" value="TreeGrafter"/>
</dbReference>